<evidence type="ECO:0000313" key="4">
    <source>
        <dbReference type="Proteomes" id="UP001412239"/>
    </source>
</evidence>
<keyword evidence="4" id="KW-1185">Reference proteome</keyword>
<evidence type="ECO:0000313" key="3">
    <source>
        <dbReference type="EMBL" id="CUS11183.1"/>
    </source>
</evidence>
<evidence type="ECO:0000256" key="2">
    <source>
        <dbReference type="SAM" id="SignalP"/>
    </source>
</evidence>
<dbReference type="PROSITE" id="PS51257">
    <property type="entry name" value="PROKAR_LIPOPROTEIN"/>
    <property type="match status" value="1"/>
</dbReference>
<dbReference type="Proteomes" id="UP001412239">
    <property type="component" value="Unassembled WGS sequence"/>
</dbReference>
<sequence length="127" mass="13241">MPAAFRMTIVLIVSLPTGAAASCERQVRRPKKPTVGAPGSHSSLTGASEKPHGGAVEQEHIVSFPAPLQLRPESTHGIRRKRESPLLAVPYPGGMVTGAVSAQGAAVGARGKTQDQEAGWDYYVGEG</sequence>
<organism evidence="3 4">
    <name type="scientific">Tuber aestivum</name>
    <name type="common">summer truffle</name>
    <dbReference type="NCBI Taxonomy" id="59557"/>
    <lineage>
        <taxon>Eukaryota</taxon>
        <taxon>Fungi</taxon>
        <taxon>Dikarya</taxon>
        <taxon>Ascomycota</taxon>
        <taxon>Pezizomycotina</taxon>
        <taxon>Pezizomycetes</taxon>
        <taxon>Pezizales</taxon>
        <taxon>Tuberaceae</taxon>
        <taxon>Tuber</taxon>
    </lineage>
</organism>
<keyword evidence="2" id="KW-0732">Signal</keyword>
<feature type="chain" id="PRO_5012268260" evidence="2">
    <location>
        <begin position="22"/>
        <end position="127"/>
    </location>
</feature>
<feature type="region of interest" description="Disordered" evidence="1">
    <location>
        <begin position="22"/>
        <end position="85"/>
    </location>
</feature>
<feature type="compositionally biased region" description="Basic and acidic residues" evidence="1">
    <location>
        <begin position="49"/>
        <end position="60"/>
    </location>
</feature>
<feature type="signal peptide" evidence="2">
    <location>
        <begin position="1"/>
        <end position="21"/>
    </location>
</feature>
<gene>
    <name evidence="3" type="ORF">GSTUAT00004782001</name>
</gene>
<dbReference type="AlphaFoldDB" id="A0A292PXG4"/>
<name>A0A292PXG4_9PEZI</name>
<accession>A0A292PXG4</accession>
<protein>
    <submittedName>
        <fullName evidence="3">Uncharacterized protein</fullName>
    </submittedName>
</protein>
<proteinExistence type="predicted"/>
<reference evidence="3" key="1">
    <citation type="submission" date="2015-10" db="EMBL/GenBank/DDBJ databases">
        <authorList>
            <person name="Regsiter A."/>
            <person name="william w."/>
        </authorList>
    </citation>
    <scope>NUCLEOTIDE SEQUENCE</scope>
    <source>
        <strain evidence="3">Montdore</strain>
    </source>
</reference>
<evidence type="ECO:0000256" key="1">
    <source>
        <dbReference type="SAM" id="MobiDB-lite"/>
    </source>
</evidence>
<dbReference type="EMBL" id="LN891029">
    <property type="protein sequence ID" value="CUS11183.1"/>
    <property type="molecule type" value="Genomic_DNA"/>
</dbReference>